<keyword evidence="5" id="KW-1185">Reference proteome</keyword>
<dbReference type="InterPro" id="IPR016024">
    <property type="entry name" value="ARM-type_fold"/>
</dbReference>
<organism evidence="4 5">
    <name type="scientific">Strigamia maritima</name>
    <name type="common">European centipede</name>
    <name type="synonym">Geophilus maritimus</name>
    <dbReference type="NCBI Taxonomy" id="126957"/>
    <lineage>
        <taxon>Eukaryota</taxon>
        <taxon>Metazoa</taxon>
        <taxon>Ecdysozoa</taxon>
        <taxon>Arthropoda</taxon>
        <taxon>Myriapoda</taxon>
        <taxon>Chilopoda</taxon>
        <taxon>Pleurostigmophora</taxon>
        <taxon>Geophilomorpha</taxon>
        <taxon>Linotaeniidae</taxon>
        <taxon>Strigamia</taxon>
    </lineage>
</organism>
<evidence type="ECO:0000313" key="4">
    <source>
        <dbReference type="EnsemblMetazoa" id="SMAR004718-PA"/>
    </source>
</evidence>
<protein>
    <submittedName>
        <fullName evidence="4">Uncharacterized protein</fullName>
    </submittedName>
</protein>
<dbReference type="EnsemblMetazoa" id="SMAR004718-RA">
    <property type="protein sequence ID" value="SMAR004718-PA"/>
    <property type="gene ID" value="SMAR004718"/>
</dbReference>
<dbReference type="InterPro" id="IPR011989">
    <property type="entry name" value="ARM-like"/>
</dbReference>
<accession>T1IU97</accession>
<reference evidence="4" key="2">
    <citation type="submission" date="2015-02" db="UniProtKB">
        <authorList>
            <consortium name="EnsemblMetazoa"/>
        </authorList>
    </citation>
    <scope>IDENTIFICATION</scope>
</reference>
<dbReference type="HOGENOM" id="CLU_615854_0_0_1"/>
<dbReference type="AlphaFoldDB" id="T1IU97"/>
<dbReference type="PANTHER" id="PTHR23424:SF23">
    <property type="entry name" value="PROTEIN SAAL1"/>
    <property type="match status" value="1"/>
</dbReference>
<evidence type="ECO:0000256" key="3">
    <source>
        <dbReference type="ARBA" id="ARBA00038401"/>
    </source>
</evidence>
<dbReference type="eggNOG" id="ENOG502QS5W">
    <property type="taxonomic scope" value="Eukaryota"/>
</dbReference>
<evidence type="ECO:0000256" key="1">
    <source>
        <dbReference type="ARBA" id="ARBA00004123"/>
    </source>
</evidence>
<comment type="similarity">
    <text evidence="3">Belongs to the SAAL1 family.</text>
</comment>
<keyword evidence="2" id="KW-0539">Nucleus</keyword>
<proteinExistence type="inferred from homology"/>
<evidence type="ECO:0000256" key="2">
    <source>
        <dbReference type="ARBA" id="ARBA00023242"/>
    </source>
</evidence>
<dbReference type="EMBL" id="JH431524">
    <property type="status" value="NOT_ANNOTATED_CDS"/>
    <property type="molecule type" value="Genomic_DNA"/>
</dbReference>
<reference evidence="5" key="1">
    <citation type="submission" date="2011-05" db="EMBL/GenBank/DDBJ databases">
        <authorList>
            <person name="Richards S.R."/>
            <person name="Qu J."/>
            <person name="Jiang H."/>
            <person name="Jhangiani S.N."/>
            <person name="Agravi P."/>
            <person name="Goodspeed R."/>
            <person name="Gross S."/>
            <person name="Mandapat C."/>
            <person name="Jackson L."/>
            <person name="Mathew T."/>
            <person name="Pu L."/>
            <person name="Thornton R."/>
            <person name="Saada N."/>
            <person name="Wilczek-Boney K.B."/>
            <person name="Lee S."/>
            <person name="Kovar C."/>
            <person name="Wu Y."/>
            <person name="Scherer S.E."/>
            <person name="Worley K.C."/>
            <person name="Muzny D.M."/>
            <person name="Gibbs R."/>
        </authorList>
    </citation>
    <scope>NUCLEOTIDE SEQUENCE</scope>
    <source>
        <strain evidence="5">Brora</strain>
    </source>
</reference>
<dbReference type="Gene3D" id="1.25.10.10">
    <property type="entry name" value="Leucine-rich Repeat Variant"/>
    <property type="match status" value="1"/>
</dbReference>
<dbReference type="GO" id="GO:0005634">
    <property type="term" value="C:nucleus"/>
    <property type="evidence" value="ECO:0007669"/>
    <property type="project" value="UniProtKB-SubCell"/>
</dbReference>
<dbReference type="SUPFAM" id="SSF48371">
    <property type="entry name" value="ARM repeat"/>
    <property type="match status" value="1"/>
</dbReference>
<dbReference type="Proteomes" id="UP000014500">
    <property type="component" value="Unassembled WGS sequence"/>
</dbReference>
<dbReference type="PANTHER" id="PTHR23424">
    <property type="entry name" value="SERUM AMYLOID A"/>
    <property type="match status" value="1"/>
</dbReference>
<dbReference type="PhylomeDB" id="T1IU97"/>
<name>T1IU97_STRMM</name>
<sequence length="445" mass="49761">MADNPKEFVISGSLNDVSKDRNPSPPPQLLENESAMADIINGTVVSKQWVLQTLLSAVKEVETDSSKALSEENLINNDEAKELDDNLECELSKLWDMSMESAVASFLMECNVPTTLIGLIIKSNVPRLTEISVGILANLVCNPSICQNFSENEDFVDVVLQLLANSDPQTVIETIRLASTCISTCPTANIWLKSIKSHETVLKSVIFIFESSTNSVLLEGLAQLVDTILDSDEEILTSWSQKELVAAILESFRQIGNSKPEASDTLCHILQLISVSPDGCTVISHYGNEISKEMEKYIKAICEQDFVDINGRQCGLASCIDVLAKIYLSNEINFQFSGSTIFGYLLQLNRLLSPIPPDLGNGTSNLNQVLIETLSNFWCNLLRFWQHTEYLLQTLDKAPEKDIRHLLKCLKLRQEFSFIEHLKESIDRSGAYNRLTEFMNKEINR</sequence>
<comment type="subcellular location">
    <subcellularLocation>
        <location evidence="1">Nucleus</location>
    </subcellularLocation>
</comment>
<dbReference type="InterPro" id="IPR052464">
    <property type="entry name" value="Synovial_Prolif_Regulator"/>
</dbReference>
<dbReference type="OMA" id="WDMAANS"/>
<evidence type="ECO:0000313" key="5">
    <source>
        <dbReference type="Proteomes" id="UP000014500"/>
    </source>
</evidence>